<dbReference type="EMBL" id="CP118083">
    <property type="protein sequence ID" value="WEB55796.1"/>
    <property type="molecule type" value="Genomic_DNA"/>
</dbReference>
<sequence>MMNTKDYGHHCSGYQHPDGSPTRYETRAVSLCMAGLVLGVLTLLFQPSAGPWSILAGFLCCSPVALCFMLDDE</sequence>
<feature type="transmembrane region" description="Helical" evidence="1">
    <location>
        <begin position="52"/>
        <end position="70"/>
    </location>
</feature>
<organism evidence="2 3">
    <name type="scientific">Bifidobacterium breve</name>
    <dbReference type="NCBI Taxonomy" id="1685"/>
    <lineage>
        <taxon>Bacteria</taxon>
        <taxon>Bacillati</taxon>
        <taxon>Actinomycetota</taxon>
        <taxon>Actinomycetes</taxon>
        <taxon>Bifidobacteriales</taxon>
        <taxon>Bifidobacteriaceae</taxon>
        <taxon>Bifidobacterium</taxon>
    </lineage>
</organism>
<keyword evidence="1" id="KW-1133">Transmembrane helix</keyword>
<feature type="transmembrane region" description="Helical" evidence="1">
    <location>
        <begin position="28"/>
        <end position="46"/>
    </location>
</feature>
<evidence type="ECO:0000256" key="1">
    <source>
        <dbReference type="SAM" id="Phobius"/>
    </source>
</evidence>
<proteinExistence type="predicted"/>
<name>A0AAX3NJY7_BIFBR</name>
<evidence type="ECO:0000313" key="3">
    <source>
        <dbReference type="Proteomes" id="UP001219009"/>
    </source>
</evidence>
<keyword evidence="1" id="KW-0812">Transmembrane</keyword>
<accession>A0AAX3NJY7</accession>
<evidence type="ECO:0000313" key="2">
    <source>
        <dbReference type="EMBL" id="WEB55796.1"/>
    </source>
</evidence>
<keyword evidence="1" id="KW-0472">Membrane</keyword>
<protein>
    <submittedName>
        <fullName evidence="2">Uncharacterized protein</fullName>
    </submittedName>
</protein>
<dbReference type="RefSeq" id="WP_041983273.1">
    <property type="nucleotide sequence ID" value="NZ_CP118083.1"/>
</dbReference>
<dbReference type="AlphaFoldDB" id="A0AAX3NJY7"/>
<reference evidence="2" key="1">
    <citation type="submission" date="2023-02" db="EMBL/GenBank/DDBJ databases">
        <authorList>
            <person name="Whidbey C."/>
        </authorList>
    </citation>
    <scope>NUCLEOTIDE SEQUENCE</scope>
    <source>
        <strain evidence="2">VSI11</strain>
    </source>
</reference>
<dbReference type="Proteomes" id="UP001219009">
    <property type="component" value="Chromosome"/>
</dbReference>
<gene>
    <name evidence="2" type="ORF">PUW55_05450</name>
</gene>